<dbReference type="InterPro" id="IPR015424">
    <property type="entry name" value="PyrdxlP-dep_Trfase"/>
</dbReference>
<proteinExistence type="inferred from homology"/>
<evidence type="ECO:0000256" key="1">
    <source>
        <dbReference type="ARBA" id="ARBA00001933"/>
    </source>
</evidence>
<evidence type="ECO:0000256" key="4">
    <source>
        <dbReference type="ARBA" id="ARBA00023315"/>
    </source>
</evidence>
<feature type="domain" description="Aminotransferase class I/classII large" evidence="5">
    <location>
        <begin position="124"/>
        <end position="297"/>
    </location>
</feature>
<comment type="cofactor">
    <cofactor evidence="1">
        <name>pyridoxal 5'-phosphate</name>
        <dbReference type="ChEBI" id="CHEBI:597326"/>
    </cofactor>
</comment>
<reference evidence="6" key="1">
    <citation type="submission" date="2020-11" db="EMBL/GenBank/DDBJ databases">
        <authorList>
            <person name="Tran Van P."/>
        </authorList>
    </citation>
    <scope>NUCLEOTIDE SEQUENCE</scope>
</reference>
<dbReference type="Pfam" id="PF00155">
    <property type="entry name" value="Aminotran_1_2"/>
    <property type="match status" value="1"/>
</dbReference>
<dbReference type="EMBL" id="OA565061">
    <property type="protein sequence ID" value="CAD7196226.1"/>
    <property type="molecule type" value="Genomic_DNA"/>
</dbReference>
<organism evidence="6">
    <name type="scientific">Timema douglasi</name>
    <name type="common">Walking stick</name>
    <dbReference type="NCBI Taxonomy" id="61478"/>
    <lineage>
        <taxon>Eukaryota</taxon>
        <taxon>Metazoa</taxon>
        <taxon>Ecdysozoa</taxon>
        <taxon>Arthropoda</taxon>
        <taxon>Hexapoda</taxon>
        <taxon>Insecta</taxon>
        <taxon>Pterygota</taxon>
        <taxon>Neoptera</taxon>
        <taxon>Polyneoptera</taxon>
        <taxon>Phasmatodea</taxon>
        <taxon>Timematodea</taxon>
        <taxon>Timematoidea</taxon>
        <taxon>Timematidae</taxon>
        <taxon>Timema</taxon>
    </lineage>
</organism>
<name>A0A7R8VED3_TIMDO</name>
<dbReference type="SUPFAM" id="SSF53383">
    <property type="entry name" value="PLP-dependent transferases"/>
    <property type="match status" value="1"/>
</dbReference>
<evidence type="ECO:0000313" key="6">
    <source>
        <dbReference type="EMBL" id="CAD7196226.1"/>
    </source>
</evidence>
<dbReference type="GO" id="GO:0005739">
    <property type="term" value="C:mitochondrion"/>
    <property type="evidence" value="ECO:0007669"/>
    <property type="project" value="TreeGrafter"/>
</dbReference>
<accession>A0A7R8VED3</accession>
<evidence type="ECO:0000256" key="2">
    <source>
        <dbReference type="ARBA" id="ARBA00008392"/>
    </source>
</evidence>
<gene>
    <name evidence="6" type="ORF">TDIB3V08_LOCUS2579</name>
</gene>
<dbReference type="InterPro" id="IPR004839">
    <property type="entry name" value="Aminotransferase_I/II_large"/>
</dbReference>
<dbReference type="GO" id="GO:0030170">
    <property type="term" value="F:pyridoxal phosphate binding"/>
    <property type="evidence" value="ECO:0007669"/>
    <property type="project" value="InterPro"/>
</dbReference>
<keyword evidence="4" id="KW-0012">Acyltransferase</keyword>
<dbReference type="AlphaFoldDB" id="A0A7R8VED3"/>
<dbReference type="PANTHER" id="PTHR13693">
    <property type="entry name" value="CLASS II AMINOTRANSFERASE/8-AMINO-7-OXONONANOATE SYNTHASE"/>
    <property type="match status" value="1"/>
</dbReference>
<evidence type="ECO:0000256" key="3">
    <source>
        <dbReference type="ARBA" id="ARBA00022679"/>
    </source>
</evidence>
<keyword evidence="3" id="KW-0808">Transferase</keyword>
<dbReference type="InterPro" id="IPR050087">
    <property type="entry name" value="AON_synthase_class-II"/>
</dbReference>
<dbReference type="Gene3D" id="3.40.640.10">
    <property type="entry name" value="Type I PLP-dependent aspartate aminotransferase-like (Major domain)"/>
    <property type="match status" value="1"/>
</dbReference>
<comment type="similarity">
    <text evidence="2">Belongs to the class-II pyridoxal-phosphate-dependent aminotransferase family.</text>
</comment>
<dbReference type="PANTHER" id="PTHR13693:SF102">
    <property type="entry name" value="2-AMINO-3-KETOBUTYRATE COENZYME A LIGASE, MITOCHONDRIAL"/>
    <property type="match status" value="1"/>
</dbReference>
<dbReference type="InterPro" id="IPR015421">
    <property type="entry name" value="PyrdxlP-dep_Trfase_major"/>
</dbReference>
<protein>
    <recommendedName>
        <fullName evidence="5">Aminotransferase class I/classII large domain-containing protein</fullName>
    </recommendedName>
</protein>
<sequence>MPSKATIPSVHLVSATNGWTVAYIVCYVANSFEVTATGDQIVCPASLYCISAVWTGMHHREISVFLRPAISFPIRHQSHARSHLKQILGEELNSIQAAGTWKNERIITSMQGVTITAEGSQGELLNFCANNYLGLSSHPEIIEASQKALKEFGAGLSSVRFICGTQSLHKELESKVAQFHGRSDAILYPSCFDANAGLFEALVTPDDAIISDELNHASIIDGIRLCKGKKLRYKHRDMADLDLKLQEVKDTRLKFIVTDGVFSMDGNVAPLPDICKLAEKYEALTIVDEAHATGFFGRTGR</sequence>
<evidence type="ECO:0000259" key="5">
    <source>
        <dbReference type="Pfam" id="PF00155"/>
    </source>
</evidence>
<dbReference type="GO" id="GO:0016746">
    <property type="term" value="F:acyltransferase activity"/>
    <property type="evidence" value="ECO:0007669"/>
    <property type="project" value="UniProtKB-KW"/>
</dbReference>